<evidence type="ECO:0000256" key="1">
    <source>
        <dbReference type="ARBA" id="ARBA00023235"/>
    </source>
</evidence>
<reference evidence="4" key="1">
    <citation type="submission" date="2020-10" db="EMBL/GenBank/DDBJ databases">
        <authorList>
            <person name="Gilroy R."/>
        </authorList>
    </citation>
    <scope>NUCLEOTIDE SEQUENCE</scope>
    <source>
        <strain evidence="4">ChiHecec3B27-6122</strain>
    </source>
</reference>
<reference evidence="4" key="2">
    <citation type="journal article" date="2021" name="PeerJ">
        <title>Extensive microbial diversity within the chicken gut microbiome revealed by metagenomics and culture.</title>
        <authorList>
            <person name="Gilroy R."/>
            <person name="Ravi A."/>
            <person name="Getino M."/>
            <person name="Pursley I."/>
            <person name="Horton D.L."/>
            <person name="Alikhan N.F."/>
            <person name="Baker D."/>
            <person name="Gharbi K."/>
            <person name="Hall N."/>
            <person name="Watson M."/>
            <person name="Adriaenssens E.M."/>
            <person name="Foster-Nyarko E."/>
            <person name="Jarju S."/>
            <person name="Secka A."/>
            <person name="Antonio M."/>
            <person name="Oren A."/>
            <person name="Chaudhuri R.R."/>
            <person name="La Ragione R."/>
            <person name="Hildebrand F."/>
            <person name="Pallen M.J."/>
        </authorList>
    </citation>
    <scope>NUCLEOTIDE SEQUENCE</scope>
    <source>
        <strain evidence="4">ChiHecec3B27-6122</strain>
    </source>
</reference>
<organism evidence="4 5">
    <name type="scientific">Candidatus Scatomorpha pullistercoris</name>
    <dbReference type="NCBI Taxonomy" id="2840929"/>
    <lineage>
        <taxon>Bacteria</taxon>
        <taxon>Bacillati</taxon>
        <taxon>Bacillota</taxon>
        <taxon>Clostridia</taxon>
        <taxon>Eubacteriales</taxon>
        <taxon>Candidatus Scatomorpha</taxon>
    </lineage>
</organism>
<dbReference type="PANTHER" id="PTHR43489:SF1">
    <property type="entry name" value="L-RIBULOSE-5-PHOSPHATE 3-EPIMERASE SGBU-RELATED"/>
    <property type="match status" value="1"/>
</dbReference>
<dbReference type="InterPro" id="IPR004560">
    <property type="entry name" value="L-Ru-5P_3-Epase"/>
</dbReference>
<dbReference type="InterPro" id="IPR036237">
    <property type="entry name" value="Xyl_isomerase-like_sf"/>
</dbReference>
<evidence type="ECO:0000313" key="4">
    <source>
        <dbReference type="EMBL" id="HIS97313.1"/>
    </source>
</evidence>
<keyword evidence="1 4" id="KW-0413">Isomerase</keyword>
<evidence type="ECO:0000313" key="5">
    <source>
        <dbReference type="Proteomes" id="UP000886876"/>
    </source>
</evidence>
<dbReference type="NCBIfam" id="NF009688">
    <property type="entry name" value="PRK13209.1"/>
    <property type="match status" value="1"/>
</dbReference>
<dbReference type="SUPFAM" id="SSF51658">
    <property type="entry name" value="Xylose isomerase-like"/>
    <property type="match status" value="1"/>
</dbReference>
<dbReference type="InterPro" id="IPR013022">
    <property type="entry name" value="Xyl_isomerase-like_TIM-brl"/>
</dbReference>
<dbReference type="NCBIfam" id="NF009689">
    <property type="entry name" value="PRK13210.1"/>
    <property type="match status" value="1"/>
</dbReference>
<dbReference type="PANTHER" id="PTHR43489">
    <property type="entry name" value="ISOMERASE"/>
    <property type="match status" value="1"/>
</dbReference>
<comment type="caution">
    <text evidence="4">The sequence shown here is derived from an EMBL/GenBank/DDBJ whole genome shotgun (WGS) entry which is preliminary data.</text>
</comment>
<sequence>MLGKHLLGIYEKAFDPSDTWSVRLQKAVELGFDYVEISVDETDERLERLYWQQDRIEQLRRCCVREGIPILSMCLSAHRRYPFGSANADVRRKAREIMERAVEFAVAMGIRTIQLAGYDVYYEDSTPDSRKAFAEGLKWAVSLAERYQVMLAMEIMDTPFMNSITKHMAYEKMLNSPWYSVYPDLGNLSAWPENDAEAELSAGAGSIVAVHLKDTLRVSEGFGGKFRGVPFGSGCVDFVKLFSRLEAQGYNGPYLVEMWHEEGKSDIVETGRAKAWLEAGFALAVGRSWPAC</sequence>
<proteinExistence type="predicted"/>
<dbReference type="GO" id="GO:0034015">
    <property type="term" value="F:L-ribulose-5-phosphate 3-epimerase activity"/>
    <property type="evidence" value="ECO:0007669"/>
    <property type="project" value="TreeGrafter"/>
</dbReference>
<dbReference type="GO" id="GO:0019852">
    <property type="term" value="P:L-ascorbic acid metabolic process"/>
    <property type="evidence" value="ECO:0007669"/>
    <property type="project" value="TreeGrafter"/>
</dbReference>
<dbReference type="Proteomes" id="UP000886876">
    <property type="component" value="Unassembled WGS sequence"/>
</dbReference>
<dbReference type="AlphaFoldDB" id="A0A9D1G4W4"/>
<evidence type="ECO:0000259" key="3">
    <source>
        <dbReference type="Pfam" id="PF01261"/>
    </source>
</evidence>
<dbReference type="Gene3D" id="3.20.20.150">
    <property type="entry name" value="Divalent-metal-dependent TIM barrel enzymes"/>
    <property type="match status" value="1"/>
</dbReference>
<protein>
    <recommendedName>
        <fullName evidence="2">L-ribulose-5-phosphate 3-epimerase</fullName>
    </recommendedName>
</protein>
<name>A0A9D1G4W4_9FIRM</name>
<dbReference type="GO" id="GO:0016861">
    <property type="term" value="F:intramolecular oxidoreductase activity, interconverting aldoses and ketoses"/>
    <property type="evidence" value="ECO:0007669"/>
    <property type="project" value="InterPro"/>
</dbReference>
<dbReference type="Pfam" id="PF01261">
    <property type="entry name" value="AP_endonuc_2"/>
    <property type="match status" value="1"/>
</dbReference>
<dbReference type="EMBL" id="DVJS01000124">
    <property type="protein sequence ID" value="HIS97313.1"/>
    <property type="molecule type" value="Genomic_DNA"/>
</dbReference>
<evidence type="ECO:0000256" key="2">
    <source>
        <dbReference type="NCBIfam" id="TIGR00542"/>
    </source>
</evidence>
<feature type="domain" description="Xylose isomerase-like TIM barrel" evidence="3">
    <location>
        <begin position="24"/>
        <end position="270"/>
    </location>
</feature>
<dbReference type="NCBIfam" id="TIGR00542">
    <property type="entry name" value="hxl6Piso_put"/>
    <property type="match status" value="1"/>
</dbReference>
<accession>A0A9D1G4W4</accession>
<dbReference type="InterPro" id="IPR050417">
    <property type="entry name" value="Sugar_Epim/Isomerase"/>
</dbReference>
<gene>
    <name evidence="4" type="ORF">IAD42_04985</name>
</gene>